<gene>
    <name evidence="1" type="ORF">LOK49_LG14G01391</name>
</gene>
<name>A0ACC0FB20_9ERIC</name>
<dbReference type="EMBL" id="CM045772">
    <property type="protein sequence ID" value="KAI7985246.1"/>
    <property type="molecule type" value="Genomic_DNA"/>
</dbReference>
<protein>
    <submittedName>
        <fullName evidence="1">Uncharacterized protein</fullName>
    </submittedName>
</protein>
<comment type="caution">
    <text evidence="1">The sequence shown here is derived from an EMBL/GenBank/DDBJ whole genome shotgun (WGS) entry which is preliminary data.</text>
</comment>
<keyword evidence="2" id="KW-1185">Reference proteome</keyword>
<dbReference type="Proteomes" id="UP001060215">
    <property type="component" value="Chromosome 15"/>
</dbReference>
<evidence type="ECO:0000313" key="2">
    <source>
        <dbReference type="Proteomes" id="UP001060215"/>
    </source>
</evidence>
<proteinExistence type="predicted"/>
<evidence type="ECO:0000313" key="1">
    <source>
        <dbReference type="EMBL" id="KAI7985246.1"/>
    </source>
</evidence>
<sequence>MFRSVILLKFVQNRISRDRRFGKNPSHMGLRASQHDKDKVSRDLWQFSISSDLGNTSFGRHVSMGGKECRTLQLKIERHVSMGGNPVSGNDNRLGQLHTLNFFRFVKVHSSGVNAFKLGISEISNFVREDKPRHPNSTPSHPFNTNFLVSAPQIFESWAISLEHS</sequence>
<organism evidence="1 2">
    <name type="scientific">Camellia lanceoleosa</name>
    <dbReference type="NCBI Taxonomy" id="1840588"/>
    <lineage>
        <taxon>Eukaryota</taxon>
        <taxon>Viridiplantae</taxon>
        <taxon>Streptophyta</taxon>
        <taxon>Embryophyta</taxon>
        <taxon>Tracheophyta</taxon>
        <taxon>Spermatophyta</taxon>
        <taxon>Magnoliopsida</taxon>
        <taxon>eudicotyledons</taxon>
        <taxon>Gunneridae</taxon>
        <taxon>Pentapetalae</taxon>
        <taxon>asterids</taxon>
        <taxon>Ericales</taxon>
        <taxon>Theaceae</taxon>
        <taxon>Camellia</taxon>
    </lineage>
</organism>
<accession>A0ACC0FB20</accession>
<reference evidence="1 2" key="1">
    <citation type="journal article" date="2022" name="Plant J.">
        <title>Chromosome-level genome of Camellia lanceoleosa provides a valuable resource for understanding genome evolution and self-incompatibility.</title>
        <authorList>
            <person name="Gong W."/>
            <person name="Xiao S."/>
            <person name="Wang L."/>
            <person name="Liao Z."/>
            <person name="Chang Y."/>
            <person name="Mo W."/>
            <person name="Hu G."/>
            <person name="Li W."/>
            <person name="Zhao G."/>
            <person name="Zhu H."/>
            <person name="Hu X."/>
            <person name="Ji K."/>
            <person name="Xiang X."/>
            <person name="Song Q."/>
            <person name="Yuan D."/>
            <person name="Jin S."/>
            <person name="Zhang L."/>
        </authorList>
    </citation>
    <scope>NUCLEOTIDE SEQUENCE [LARGE SCALE GENOMIC DNA]</scope>
    <source>
        <strain evidence="1">SQ_2022a</strain>
    </source>
</reference>